<dbReference type="PANTHER" id="PTHR10974">
    <property type="entry name" value="FI08016P-RELATED"/>
    <property type="match status" value="1"/>
</dbReference>
<keyword evidence="2" id="KW-1185">Reference proteome</keyword>
<dbReference type="Proteomes" id="UP000270094">
    <property type="component" value="Unassembled WGS sequence"/>
</dbReference>
<dbReference type="Pfam" id="PF02995">
    <property type="entry name" value="DUF229"/>
    <property type="match status" value="1"/>
</dbReference>
<dbReference type="EMBL" id="UYYB01114647">
    <property type="protein sequence ID" value="VDM81810.1"/>
    <property type="molecule type" value="Genomic_DNA"/>
</dbReference>
<dbReference type="PANTHER" id="PTHR10974:SF75">
    <property type="entry name" value="SULFATASE DOMAIN-CONTAINING PROTEIN"/>
    <property type="match status" value="1"/>
</dbReference>
<reference evidence="1 2" key="1">
    <citation type="submission" date="2018-11" db="EMBL/GenBank/DDBJ databases">
        <authorList>
            <consortium name="Pathogen Informatics"/>
        </authorList>
    </citation>
    <scope>NUCLEOTIDE SEQUENCE [LARGE SCALE GENOMIC DNA]</scope>
</reference>
<sequence length="304" mass="35433">MDAYPGVPKVAHAALKLGRMNLYRTDDDFEEFFRRNQNNFENSFLFFLGYQGPRSDGIKGVRLGRYENRNPFLIVALPRRLRGTLVHKELQYKSLQLMTLFDVHATFMDILYFQPKDNFKNISYLSTKPYSKGSSLLRKWKDSRNCNNLPIPWEYCLCQYERKNVKDKRLQQEIGKFIAKELNDNIKRAGFMLECRLQKYEQTLDAQQLQIGSGLTLYSMFVKLRPSSGKFTTLDAQQLQIGSGFTLYSMFVKLKPSNGKFTAEVLKTSSGFLLVSRISRWGHYNKEGNCAPESLRPFCQCWHK</sequence>
<evidence type="ECO:0000313" key="1">
    <source>
        <dbReference type="EMBL" id="VDM81810.1"/>
    </source>
</evidence>
<dbReference type="AlphaFoldDB" id="A0A3P7J8L6"/>
<accession>A0A3P7J8L6</accession>
<name>A0A3P7J8L6_STRVU</name>
<organism evidence="1 2">
    <name type="scientific">Strongylus vulgaris</name>
    <name type="common">Blood worm</name>
    <dbReference type="NCBI Taxonomy" id="40348"/>
    <lineage>
        <taxon>Eukaryota</taxon>
        <taxon>Metazoa</taxon>
        <taxon>Ecdysozoa</taxon>
        <taxon>Nematoda</taxon>
        <taxon>Chromadorea</taxon>
        <taxon>Rhabditida</taxon>
        <taxon>Rhabditina</taxon>
        <taxon>Rhabditomorpha</taxon>
        <taxon>Strongyloidea</taxon>
        <taxon>Strongylidae</taxon>
        <taxon>Strongylus</taxon>
    </lineage>
</organism>
<protein>
    <submittedName>
        <fullName evidence="1">Uncharacterized protein</fullName>
    </submittedName>
</protein>
<dbReference type="InterPro" id="IPR004245">
    <property type="entry name" value="DUF229"/>
</dbReference>
<dbReference type="OrthoDB" id="5862419at2759"/>
<proteinExistence type="predicted"/>
<dbReference type="GO" id="GO:0005615">
    <property type="term" value="C:extracellular space"/>
    <property type="evidence" value="ECO:0007669"/>
    <property type="project" value="TreeGrafter"/>
</dbReference>
<evidence type="ECO:0000313" key="2">
    <source>
        <dbReference type="Proteomes" id="UP000270094"/>
    </source>
</evidence>
<gene>
    <name evidence="1" type="ORF">SVUK_LOCUS16808</name>
</gene>